<reference evidence="4 5" key="1">
    <citation type="submission" date="2016-10" db="EMBL/GenBank/DDBJ databases">
        <authorList>
            <person name="de Groot N.N."/>
        </authorList>
    </citation>
    <scope>NUCLEOTIDE SEQUENCE [LARGE SCALE GENOMIC DNA]</scope>
    <source>
        <strain evidence="4 5">DSM 19012</strain>
    </source>
</reference>
<dbReference type="CDD" id="cd02516">
    <property type="entry name" value="CDP-ME_synthetase"/>
    <property type="match status" value="1"/>
</dbReference>
<comment type="similarity">
    <text evidence="3">Belongs to the IspD/TarI cytidylyltransferase family. IspD subfamily.</text>
</comment>
<comment type="pathway">
    <text evidence="3">Isoprenoid biosynthesis; isopentenyl diphosphate biosynthesis via DXP pathway; isopentenyl diphosphate from 1-deoxy-D-xylulose 5-phosphate: step 2/6.</text>
</comment>
<feature type="site" description="Positions MEP for the nucleophilic attack" evidence="3">
    <location>
        <position position="155"/>
    </location>
</feature>
<dbReference type="GO" id="GO:0050518">
    <property type="term" value="F:2-C-methyl-D-erythritol 4-phosphate cytidylyltransferase activity"/>
    <property type="evidence" value="ECO:0007669"/>
    <property type="project" value="UniProtKB-UniRule"/>
</dbReference>
<keyword evidence="5" id="KW-1185">Reference proteome</keyword>
<dbReference type="Pfam" id="PF01128">
    <property type="entry name" value="IspD"/>
    <property type="match status" value="1"/>
</dbReference>
<evidence type="ECO:0000256" key="3">
    <source>
        <dbReference type="HAMAP-Rule" id="MF_00108"/>
    </source>
</evidence>
<dbReference type="AlphaFoldDB" id="A0A1I2CLG8"/>
<dbReference type="RefSeq" id="WP_010527595.1">
    <property type="nucleotide sequence ID" value="NZ_AFSL01000055.1"/>
</dbReference>
<name>A0A1I2CLG8_9BACT</name>
<dbReference type="EMBL" id="FONA01000016">
    <property type="protein sequence ID" value="SFE68633.1"/>
    <property type="molecule type" value="Genomic_DNA"/>
</dbReference>
<dbReference type="Gene3D" id="3.90.550.10">
    <property type="entry name" value="Spore Coat Polysaccharide Biosynthesis Protein SpsA, Chain A"/>
    <property type="match status" value="1"/>
</dbReference>
<dbReference type="SUPFAM" id="SSF53448">
    <property type="entry name" value="Nucleotide-diphospho-sugar transferases"/>
    <property type="match status" value="1"/>
</dbReference>
<dbReference type="FunFam" id="3.90.550.10:FF:000003">
    <property type="entry name" value="2-C-methyl-D-erythritol 4-phosphate cytidylyltransferase"/>
    <property type="match status" value="1"/>
</dbReference>
<dbReference type="InterPro" id="IPR050088">
    <property type="entry name" value="IspD/TarI_cytidylyltransf_bact"/>
</dbReference>
<dbReference type="InParanoid" id="A0A1I2CLG8"/>
<dbReference type="GO" id="GO:0019288">
    <property type="term" value="P:isopentenyl diphosphate biosynthetic process, methylerythritol 4-phosphate pathway"/>
    <property type="evidence" value="ECO:0007669"/>
    <property type="project" value="UniProtKB-UniRule"/>
</dbReference>
<evidence type="ECO:0000256" key="1">
    <source>
        <dbReference type="ARBA" id="ARBA00022679"/>
    </source>
</evidence>
<dbReference type="InterPro" id="IPR029044">
    <property type="entry name" value="Nucleotide-diphossugar_trans"/>
</dbReference>
<feature type="site" description="Transition state stabilizer" evidence="3">
    <location>
        <position position="17"/>
    </location>
</feature>
<evidence type="ECO:0000313" key="5">
    <source>
        <dbReference type="Proteomes" id="UP000181976"/>
    </source>
</evidence>
<feature type="site" description="Positions MEP for the nucleophilic attack" evidence="3">
    <location>
        <position position="209"/>
    </location>
</feature>
<dbReference type="PANTHER" id="PTHR32125">
    <property type="entry name" value="2-C-METHYL-D-ERYTHRITOL 4-PHOSPHATE CYTIDYLYLTRANSFERASE, CHLOROPLASTIC"/>
    <property type="match status" value="1"/>
</dbReference>
<keyword evidence="2 3" id="KW-0548">Nucleotidyltransferase</keyword>
<comment type="function">
    <text evidence="3">Catalyzes the formation of 4-diphosphocytidyl-2-C-methyl-D-erythritol from CTP and 2-C-methyl-D-erythritol 4-phosphate (MEP).</text>
</comment>
<dbReference type="HAMAP" id="MF_00108">
    <property type="entry name" value="IspD"/>
    <property type="match status" value="1"/>
</dbReference>
<dbReference type="NCBIfam" id="NF001186">
    <property type="entry name" value="PRK00155.2-3"/>
    <property type="match status" value="1"/>
</dbReference>
<gene>
    <name evidence="3" type="primary">ispD</name>
    <name evidence="4" type="ORF">SAMN05444380_11645</name>
</gene>
<organism evidence="4 5">
    <name type="scientific">Thermophagus xiamenensis</name>
    <dbReference type="NCBI Taxonomy" id="385682"/>
    <lineage>
        <taxon>Bacteria</taxon>
        <taxon>Pseudomonadati</taxon>
        <taxon>Bacteroidota</taxon>
        <taxon>Bacteroidia</taxon>
        <taxon>Marinilabiliales</taxon>
        <taxon>Marinilabiliaceae</taxon>
        <taxon>Thermophagus</taxon>
    </lineage>
</organism>
<keyword evidence="3" id="KW-0414">Isoprene biosynthesis</keyword>
<dbReference type="FunCoup" id="A0A1I2CLG8">
    <property type="interactions" value="450"/>
</dbReference>
<dbReference type="NCBIfam" id="TIGR00453">
    <property type="entry name" value="ispD"/>
    <property type="match status" value="1"/>
</dbReference>
<dbReference type="OrthoDB" id="9806837at2"/>
<dbReference type="PANTHER" id="PTHR32125:SF4">
    <property type="entry name" value="2-C-METHYL-D-ERYTHRITOL 4-PHOSPHATE CYTIDYLYLTRANSFERASE, CHLOROPLASTIC"/>
    <property type="match status" value="1"/>
</dbReference>
<protein>
    <recommendedName>
        <fullName evidence="3">2-C-methyl-D-erythritol 4-phosphate cytidylyltransferase</fullName>
        <ecNumber evidence="3">2.7.7.60</ecNumber>
    </recommendedName>
    <alternativeName>
        <fullName evidence="3">4-diphosphocytidyl-2C-methyl-D-erythritol synthase</fullName>
    </alternativeName>
    <alternativeName>
        <fullName evidence="3">MEP cytidylyltransferase</fullName>
        <shortName evidence="3">MCT</shortName>
    </alternativeName>
</protein>
<evidence type="ECO:0000256" key="2">
    <source>
        <dbReference type="ARBA" id="ARBA00022695"/>
    </source>
</evidence>
<dbReference type="Proteomes" id="UP000181976">
    <property type="component" value="Unassembled WGS sequence"/>
</dbReference>
<dbReference type="EC" id="2.7.7.60" evidence="3"/>
<proteinExistence type="inferred from homology"/>
<dbReference type="InterPro" id="IPR001228">
    <property type="entry name" value="IspD"/>
</dbReference>
<dbReference type="InterPro" id="IPR034683">
    <property type="entry name" value="IspD/TarI"/>
</dbReference>
<comment type="catalytic activity">
    <reaction evidence="3">
        <text>2-C-methyl-D-erythritol 4-phosphate + CTP + H(+) = 4-CDP-2-C-methyl-D-erythritol + diphosphate</text>
        <dbReference type="Rhea" id="RHEA:13429"/>
        <dbReference type="ChEBI" id="CHEBI:15378"/>
        <dbReference type="ChEBI" id="CHEBI:33019"/>
        <dbReference type="ChEBI" id="CHEBI:37563"/>
        <dbReference type="ChEBI" id="CHEBI:57823"/>
        <dbReference type="ChEBI" id="CHEBI:58262"/>
        <dbReference type="EC" id="2.7.7.60"/>
    </reaction>
</comment>
<dbReference type="STRING" id="385682.SAMN05444380_11645"/>
<evidence type="ECO:0000313" key="4">
    <source>
        <dbReference type="EMBL" id="SFE68633.1"/>
    </source>
</evidence>
<sequence>MPGGECVIIVAGGQGLRMGADIPKQFIPIGQRPILMHTIEKFLSWNNSLKVILVLPQNQFSYWESLCRNYDFTQKHILVAGGETRFHSVKNGLQHIGDSQLIAIHDGVRPFVSQETIERCFSAADEKGAAIPVINVSESLRKIEKNGIASVGLKRSDYRLVQTPQVFKSSIICKAYELNYNDAFTDDASVVEAAGFPIFLVEGNLENIKITTPFDLKVAEALINKT</sequence>
<accession>A0A1I2CLG8</accession>
<dbReference type="UniPathway" id="UPA00056">
    <property type="reaction ID" value="UER00093"/>
</dbReference>
<keyword evidence="1 3" id="KW-0808">Transferase</keyword>
<dbReference type="eggNOG" id="COG1211">
    <property type="taxonomic scope" value="Bacteria"/>
</dbReference>
<feature type="site" description="Transition state stabilizer" evidence="3">
    <location>
        <position position="24"/>
    </location>
</feature>